<dbReference type="InterPro" id="IPR029510">
    <property type="entry name" value="Ald_DH_CS_GLU"/>
</dbReference>
<dbReference type="Proteomes" id="UP000234331">
    <property type="component" value="Unassembled WGS sequence"/>
</dbReference>
<dbReference type="Gene3D" id="3.40.309.10">
    <property type="entry name" value="Aldehyde Dehydrogenase, Chain A, domain 2"/>
    <property type="match status" value="1"/>
</dbReference>
<evidence type="ECO:0000313" key="9">
    <source>
        <dbReference type="Proteomes" id="UP000234331"/>
    </source>
</evidence>
<dbReference type="EC" id="1.2.1.3" evidence="3"/>
<dbReference type="InterPro" id="IPR016160">
    <property type="entry name" value="Ald_DH_CS_CYS"/>
</dbReference>
<proteinExistence type="inferred from homology"/>
<dbReference type="RefSeq" id="WP_101832487.1">
    <property type="nucleotide sequence ID" value="NZ_FZMO01000211.1"/>
</dbReference>
<feature type="domain" description="Aldehyde dehydrogenase" evidence="7">
    <location>
        <begin position="24"/>
        <end position="477"/>
    </location>
</feature>
<evidence type="ECO:0000256" key="5">
    <source>
        <dbReference type="PROSITE-ProRule" id="PRU10007"/>
    </source>
</evidence>
<dbReference type="FunFam" id="3.40.605.10:FF:000007">
    <property type="entry name" value="NAD/NADP-dependent betaine aldehyde dehydrogenase"/>
    <property type="match status" value="1"/>
</dbReference>
<protein>
    <recommendedName>
        <fullName evidence="3">aldehyde dehydrogenase (NAD(+))</fullName>
        <ecNumber evidence="3">1.2.1.3</ecNumber>
    </recommendedName>
</protein>
<dbReference type="OrthoDB" id="6882680at2"/>
<dbReference type="PROSITE" id="PS00687">
    <property type="entry name" value="ALDEHYDE_DEHYDR_GLU"/>
    <property type="match status" value="1"/>
</dbReference>
<dbReference type="FunFam" id="3.40.309.10:FF:000012">
    <property type="entry name" value="Betaine aldehyde dehydrogenase"/>
    <property type="match status" value="1"/>
</dbReference>
<dbReference type="PROSITE" id="PS00070">
    <property type="entry name" value="ALDEHYDE_DEHYDR_CYS"/>
    <property type="match status" value="1"/>
</dbReference>
<organism evidence="8 9">
    <name type="scientific">Frankia canadensis</name>
    <dbReference type="NCBI Taxonomy" id="1836972"/>
    <lineage>
        <taxon>Bacteria</taxon>
        <taxon>Bacillati</taxon>
        <taxon>Actinomycetota</taxon>
        <taxon>Actinomycetes</taxon>
        <taxon>Frankiales</taxon>
        <taxon>Frankiaceae</taxon>
        <taxon>Frankia</taxon>
    </lineage>
</organism>
<dbReference type="PANTHER" id="PTHR42804:SF1">
    <property type="entry name" value="ALDEHYDE DEHYDROGENASE-RELATED"/>
    <property type="match status" value="1"/>
</dbReference>
<evidence type="ECO:0000256" key="6">
    <source>
        <dbReference type="RuleBase" id="RU003345"/>
    </source>
</evidence>
<evidence type="ECO:0000256" key="4">
    <source>
        <dbReference type="ARBA" id="ARBA00049194"/>
    </source>
</evidence>
<dbReference type="InterPro" id="IPR015590">
    <property type="entry name" value="Aldehyde_DH_dom"/>
</dbReference>
<reference evidence="8 9" key="1">
    <citation type="submission" date="2017-06" db="EMBL/GenBank/DDBJ databases">
        <authorList>
            <person name="Kim H.J."/>
            <person name="Triplett B.A."/>
        </authorList>
    </citation>
    <scope>NUCLEOTIDE SEQUENCE [LARGE SCALE GENOMIC DNA]</scope>
    <source>
        <strain evidence="8">FRACA_ARgP5</strain>
    </source>
</reference>
<dbReference type="SUPFAM" id="SSF53720">
    <property type="entry name" value="ALDH-like"/>
    <property type="match status" value="1"/>
</dbReference>
<keyword evidence="2 6" id="KW-0560">Oxidoreductase</keyword>
<dbReference type="InterPro" id="IPR016162">
    <property type="entry name" value="Ald_DH_N"/>
</dbReference>
<keyword evidence="9" id="KW-1185">Reference proteome</keyword>
<dbReference type="AlphaFoldDB" id="A0A2I2KT84"/>
<accession>A0A2I2KT84</accession>
<comment type="catalytic activity">
    <reaction evidence="4">
        <text>an aldehyde + NAD(+) + H2O = a carboxylate + NADH + 2 H(+)</text>
        <dbReference type="Rhea" id="RHEA:16185"/>
        <dbReference type="ChEBI" id="CHEBI:15377"/>
        <dbReference type="ChEBI" id="CHEBI:15378"/>
        <dbReference type="ChEBI" id="CHEBI:17478"/>
        <dbReference type="ChEBI" id="CHEBI:29067"/>
        <dbReference type="ChEBI" id="CHEBI:57540"/>
        <dbReference type="ChEBI" id="CHEBI:57945"/>
        <dbReference type="EC" id="1.2.1.3"/>
    </reaction>
</comment>
<evidence type="ECO:0000256" key="3">
    <source>
        <dbReference type="ARBA" id="ARBA00024226"/>
    </source>
</evidence>
<dbReference type="Gene3D" id="3.40.605.10">
    <property type="entry name" value="Aldehyde Dehydrogenase, Chain A, domain 1"/>
    <property type="match status" value="1"/>
</dbReference>
<dbReference type="InterPro" id="IPR016163">
    <property type="entry name" value="Ald_DH_C"/>
</dbReference>
<dbReference type="InterPro" id="IPR016161">
    <property type="entry name" value="Ald_DH/histidinol_DH"/>
</dbReference>
<evidence type="ECO:0000259" key="7">
    <source>
        <dbReference type="Pfam" id="PF00171"/>
    </source>
</evidence>
<gene>
    <name evidence="8" type="primary">geoB</name>
    <name evidence="8" type="ORF">FRACA_2890007</name>
</gene>
<evidence type="ECO:0000256" key="2">
    <source>
        <dbReference type="ARBA" id="ARBA00023002"/>
    </source>
</evidence>
<sequence length="486" mass="52060">MIDLSTAYERDTLFIGNEHVPSVGHERIDVVSPSTEEKIGSAAVAQEADIDRAVAAARQAFDDGPWPRMSRDERRAVVRRAGELLRPLADELTQLVSRENGVTVRYRQGHVAPFFDYHTDEVAWPRDELRRLPSGEGALVRHEPVGVVGAIVPWNAPVSLGLSKVLPALVAGCTVVLKPSPETPLHDHVIAEAFAEAGLPAGALNVVPAHREVSEYLVRHRGTDMISFTGSTAAGRRIGAICGEQIKRVTLELGGKSAAIVLDDMDAAAMAALVLHSGMLLNNGEACMAWTRILVPRARYDELLDAFCAALAAVKVGDPLDPTTDIGPLVAERQRDRVESYVSNAVADGAKVVFGGGRPKHLERGWFVEPTLLVDVDNSMTICREEVFGPVGTVMPYTDEEEAIRIANDSNYGLAGGVFTADPQRGLEVAGKIRAGTIGVNSLGVDIRVPFGGYKDSGVGRAHGPEGFAEYFEVKTVGLPAGFQPS</sequence>
<dbReference type="Pfam" id="PF00171">
    <property type="entry name" value="Aldedh"/>
    <property type="match status" value="1"/>
</dbReference>
<evidence type="ECO:0000313" key="8">
    <source>
        <dbReference type="EMBL" id="SNQ48884.1"/>
    </source>
</evidence>
<feature type="active site" evidence="5">
    <location>
        <position position="252"/>
    </location>
</feature>
<dbReference type="GO" id="GO:0004029">
    <property type="term" value="F:aldehyde dehydrogenase (NAD+) activity"/>
    <property type="evidence" value="ECO:0007669"/>
    <property type="project" value="UniProtKB-EC"/>
</dbReference>
<dbReference type="CDD" id="cd07139">
    <property type="entry name" value="ALDH_AldA-Rv0768"/>
    <property type="match status" value="1"/>
</dbReference>
<dbReference type="EMBL" id="FZMO01000211">
    <property type="protein sequence ID" value="SNQ48884.1"/>
    <property type="molecule type" value="Genomic_DNA"/>
</dbReference>
<name>A0A2I2KT84_9ACTN</name>
<dbReference type="PANTHER" id="PTHR42804">
    <property type="entry name" value="ALDEHYDE DEHYDROGENASE"/>
    <property type="match status" value="1"/>
</dbReference>
<comment type="similarity">
    <text evidence="1 6">Belongs to the aldehyde dehydrogenase family.</text>
</comment>
<evidence type="ECO:0000256" key="1">
    <source>
        <dbReference type="ARBA" id="ARBA00009986"/>
    </source>
</evidence>